<dbReference type="EMBL" id="JNBS01001450">
    <property type="protein sequence ID" value="OQS01811.1"/>
    <property type="molecule type" value="Genomic_DNA"/>
</dbReference>
<feature type="non-terminal residue" evidence="2">
    <location>
        <position position="235"/>
    </location>
</feature>
<keyword evidence="3" id="KW-1185">Reference proteome</keyword>
<dbReference type="OrthoDB" id="76498at2759"/>
<sequence length="235" mass="26707">MAIAMGKVQFEGVWKNATTNGAQDRESVGAHYVEKGRKYLKALTSLYEKEDIYNFDESCLFYQQQTDYSYKDKNGTKKNKVKLSIVVSTNASGSTKLPTIFIEQSKWPRCFGPKENATNDFYYRNSTKSWMTKTIFKEWICGLNEAMKTEGRGLLLLIDNASSHKVEEFQLSNIYITFLPPNTTSALQPLDAGILAAAKNAYRNELSNNIIDKFDPLIDEDDGANLLAFKRQPYK</sequence>
<comment type="caution">
    <text evidence="2">The sequence shown here is derived from an EMBL/GenBank/DDBJ whole genome shotgun (WGS) entry which is preliminary data.</text>
</comment>
<dbReference type="Pfam" id="PF03184">
    <property type="entry name" value="DDE_1"/>
    <property type="match status" value="1"/>
</dbReference>
<dbReference type="PANTHER" id="PTHR19303">
    <property type="entry name" value="TRANSPOSON"/>
    <property type="match status" value="1"/>
</dbReference>
<dbReference type="GO" id="GO:0003677">
    <property type="term" value="F:DNA binding"/>
    <property type="evidence" value="ECO:0007669"/>
    <property type="project" value="TreeGrafter"/>
</dbReference>
<evidence type="ECO:0000259" key="1">
    <source>
        <dbReference type="Pfam" id="PF03184"/>
    </source>
</evidence>
<accession>A0A1V9ZV12</accession>
<dbReference type="Proteomes" id="UP000243217">
    <property type="component" value="Unassembled WGS sequence"/>
</dbReference>
<dbReference type="InterPro" id="IPR050863">
    <property type="entry name" value="CenT-Element_Derived"/>
</dbReference>
<evidence type="ECO:0000313" key="3">
    <source>
        <dbReference type="Proteomes" id="UP000243217"/>
    </source>
</evidence>
<dbReference type="InterPro" id="IPR004875">
    <property type="entry name" value="DDE_SF_endonuclease_dom"/>
</dbReference>
<dbReference type="STRING" id="74557.A0A1V9ZV12"/>
<proteinExistence type="predicted"/>
<dbReference type="AlphaFoldDB" id="A0A1V9ZV12"/>
<reference evidence="2 3" key="1">
    <citation type="journal article" date="2014" name="Genome Biol. Evol.">
        <title>The secreted proteins of Achlya hypogyna and Thraustotheca clavata identify the ancestral oomycete secretome and reveal gene acquisitions by horizontal gene transfer.</title>
        <authorList>
            <person name="Misner I."/>
            <person name="Blouin N."/>
            <person name="Leonard G."/>
            <person name="Richards T.A."/>
            <person name="Lane C.E."/>
        </authorList>
    </citation>
    <scope>NUCLEOTIDE SEQUENCE [LARGE SCALE GENOMIC DNA]</scope>
    <source>
        <strain evidence="2 3">ATCC 34112</strain>
    </source>
</reference>
<organism evidence="2 3">
    <name type="scientific">Thraustotheca clavata</name>
    <dbReference type="NCBI Taxonomy" id="74557"/>
    <lineage>
        <taxon>Eukaryota</taxon>
        <taxon>Sar</taxon>
        <taxon>Stramenopiles</taxon>
        <taxon>Oomycota</taxon>
        <taxon>Saprolegniomycetes</taxon>
        <taxon>Saprolegniales</taxon>
        <taxon>Achlyaceae</taxon>
        <taxon>Thraustotheca</taxon>
    </lineage>
</organism>
<dbReference type="GO" id="GO:0005634">
    <property type="term" value="C:nucleus"/>
    <property type="evidence" value="ECO:0007669"/>
    <property type="project" value="TreeGrafter"/>
</dbReference>
<name>A0A1V9ZV12_9STRA</name>
<gene>
    <name evidence="2" type="ORF">THRCLA_21604</name>
</gene>
<dbReference type="PANTHER" id="PTHR19303:SF73">
    <property type="entry name" value="PROTEIN PDC2"/>
    <property type="match status" value="1"/>
</dbReference>
<evidence type="ECO:0000313" key="2">
    <source>
        <dbReference type="EMBL" id="OQS01811.1"/>
    </source>
</evidence>
<protein>
    <submittedName>
        <fullName evidence="2">Tigger transposable element-derived protein 6-like</fullName>
    </submittedName>
</protein>
<feature type="domain" description="DDE-1" evidence="1">
    <location>
        <begin position="82"/>
        <end position="229"/>
    </location>
</feature>